<name>A0A1D1W254_RAMVA</name>
<reference evidence="2 3" key="1">
    <citation type="journal article" date="2016" name="Nat. Commun.">
        <title>Extremotolerant tardigrade genome and improved radiotolerance of human cultured cells by tardigrade-unique protein.</title>
        <authorList>
            <person name="Hashimoto T."/>
            <person name="Horikawa D.D."/>
            <person name="Saito Y."/>
            <person name="Kuwahara H."/>
            <person name="Kozuka-Hata H."/>
            <person name="Shin-I T."/>
            <person name="Minakuchi Y."/>
            <person name="Ohishi K."/>
            <person name="Motoyama A."/>
            <person name="Aizu T."/>
            <person name="Enomoto A."/>
            <person name="Kondo K."/>
            <person name="Tanaka S."/>
            <person name="Hara Y."/>
            <person name="Koshikawa S."/>
            <person name="Sagara H."/>
            <person name="Miura T."/>
            <person name="Yokobori S."/>
            <person name="Miyagawa K."/>
            <person name="Suzuki Y."/>
            <person name="Kubo T."/>
            <person name="Oyama M."/>
            <person name="Kohara Y."/>
            <person name="Fujiyama A."/>
            <person name="Arakawa K."/>
            <person name="Katayama T."/>
            <person name="Toyoda A."/>
            <person name="Kunieda T."/>
        </authorList>
    </citation>
    <scope>NUCLEOTIDE SEQUENCE [LARGE SCALE GENOMIC DNA]</scope>
    <source>
        <strain evidence="2 3">YOKOZUNA-1</strain>
    </source>
</reference>
<comment type="caution">
    <text evidence="2">The sequence shown here is derived from an EMBL/GenBank/DDBJ whole genome shotgun (WGS) entry which is preliminary data.</text>
</comment>
<evidence type="ECO:0000313" key="2">
    <source>
        <dbReference type="EMBL" id="GAV07630.1"/>
    </source>
</evidence>
<dbReference type="EMBL" id="BDGG01000015">
    <property type="protein sequence ID" value="GAV07630.1"/>
    <property type="molecule type" value="Genomic_DNA"/>
</dbReference>
<sequence>MAHTFPPPIFRYDGQMPSDPTSRFSRDRLRERPSVRPVFRKDMSHCRACRHRFSPELHVASETTLRTKSPTRMYVIEPILCAGADGQNCTDSKRTRALVRKVF</sequence>
<keyword evidence="3" id="KW-1185">Reference proteome</keyword>
<protein>
    <submittedName>
        <fullName evidence="2">Uncharacterized protein</fullName>
    </submittedName>
</protein>
<evidence type="ECO:0000313" key="3">
    <source>
        <dbReference type="Proteomes" id="UP000186922"/>
    </source>
</evidence>
<feature type="region of interest" description="Disordered" evidence="1">
    <location>
        <begin position="1"/>
        <end position="29"/>
    </location>
</feature>
<dbReference type="Proteomes" id="UP000186922">
    <property type="component" value="Unassembled WGS sequence"/>
</dbReference>
<organism evidence="2 3">
    <name type="scientific">Ramazzottius varieornatus</name>
    <name type="common">Water bear</name>
    <name type="synonym">Tardigrade</name>
    <dbReference type="NCBI Taxonomy" id="947166"/>
    <lineage>
        <taxon>Eukaryota</taxon>
        <taxon>Metazoa</taxon>
        <taxon>Ecdysozoa</taxon>
        <taxon>Tardigrada</taxon>
        <taxon>Eutardigrada</taxon>
        <taxon>Parachela</taxon>
        <taxon>Hypsibioidea</taxon>
        <taxon>Ramazzottiidae</taxon>
        <taxon>Ramazzottius</taxon>
    </lineage>
</organism>
<gene>
    <name evidence="2" type="primary">RvY_17445-1</name>
    <name evidence="2" type="synonym">RvY_17445.1</name>
    <name evidence="2" type="ORF">RvY_17445</name>
</gene>
<dbReference type="AlphaFoldDB" id="A0A1D1W254"/>
<proteinExistence type="predicted"/>
<evidence type="ECO:0000256" key="1">
    <source>
        <dbReference type="SAM" id="MobiDB-lite"/>
    </source>
</evidence>
<accession>A0A1D1W254</accession>